<evidence type="ECO:0000313" key="3">
    <source>
        <dbReference type="EMBL" id="CAD9456079.1"/>
    </source>
</evidence>
<sequence>MPRVHTFTPPGKIAPPPPALLLTLLFALLLALHLAILLARRSMNARDIVTATLSLRRAATSLQQQPSATRSGLPRWGSRRHAGRSAGRSPLAASSRPQSPVLAGART</sequence>
<proteinExistence type="predicted"/>
<evidence type="ECO:0000256" key="1">
    <source>
        <dbReference type="SAM" id="MobiDB-lite"/>
    </source>
</evidence>
<feature type="compositionally biased region" description="Polar residues" evidence="1">
    <location>
        <begin position="60"/>
        <end position="70"/>
    </location>
</feature>
<accession>A0A7S2GK13</accession>
<gene>
    <name evidence="3" type="ORF">CBRE1094_LOCUS17887</name>
</gene>
<evidence type="ECO:0000256" key="2">
    <source>
        <dbReference type="SAM" id="Phobius"/>
    </source>
</evidence>
<keyword evidence="2" id="KW-0812">Transmembrane</keyword>
<keyword evidence="2" id="KW-0472">Membrane</keyword>
<protein>
    <submittedName>
        <fullName evidence="3">Uncharacterized protein</fullName>
    </submittedName>
</protein>
<feature type="region of interest" description="Disordered" evidence="1">
    <location>
        <begin position="59"/>
        <end position="107"/>
    </location>
</feature>
<name>A0A7S2GK13_9EUKA</name>
<dbReference type="EMBL" id="HBGU01032799">
    <property type="protein sequence ID" value="CAD9456079.1"/>
    <property type="molecule type" value="Transcribed_RNA"/>
</dbReference>
<organism evidence="3">
    <name type="scientific">Haptolina brevifila</name>
    <dbReference type="NCBI Taxonomy" id="156173"/>
    <lineage>
        <taxon>Eukaryota</taxon>
        <taxon>Haptista</taxon>
        <taxon>Haptophyta</taxon>
        <taxon>Prymnesiophyceae</taxon>
        <taxon>Prymnesiales</taxon>
        <taxon>Prymnesiaceae</taxon>
        <taxon>Haptolina</taxon>
    </lineage>
</organism>
<dbReference type="AlphaFoldDB" id="A0A7S2GK13"/>
<keyword evidence="2" id="KW-1133">Transmembrane helix</keyword>
<reference evidence="3" key="1">
    <citation type="submission" date="2021-01" db="EMBL/GenBank/DDBJ databases">
        <authorList>
            <person name="Corre E."/>
            <person name="Pelletier E."/>
            <person name="Niang G."/>
            <person name="Scheremetjew M."/>
            <person name="Finn R."/>
            <person name="Kale V."/>
            <person name="Holt S."/>
            <person name="Cochrane G."/>
            <person name="Meng A."/>
            <person name="Brown T."/>
            <person name="Cohen L."/>
        </authorList>
    </citation>
    <scope>NUCLEOTIDE SEQUENCE</scope>
    <source>
        <strain evidence="3">UTEX LB 985</strain>
    </source>
</reference>
<feature type="transmembrane region" description="Helical" evidence="2">
    <location>
        <begin position="20"/>
        <end position="39"/>
    </location>
</feature>